<keyword evidence="6 10" id="KW-0472">Membrane</keyword>
<organism evidence="11 12">
    <name type="scientific">Roseibium hamelinense</name>
    <dbReference type="NCBI Taxonomy" id="150831"/>
    <lineage>
        <taxon>Bacteria</taxon>
        <taxon>Pseudomonadati</taxon>
        <taxon>Pseudomonadota</taxon>
        <taxon>Alphaproteobacteria</taxon>
        <taxon>Hyphomicrobiales</taxon>
        <taxon>Stappiaceae</taxon>
        <taxon>Roseibium</taxon>
    </lineage>
</organism>
<proteinExistence type="inferred from homology"/>
<dbReference type="PANTHER" id="PTHR30561:SF0">
    <property type="entry name" value="GUANIDINIUM EXPORTER"/>
    <property type="match status" value="1"/>
</dbReference>
<sequence>MNAWTGSNGLRGSRARTLSLKKTWALAFRVRATISMARRTACALLIKSMRDGPQKEQVMAWIFLLAAGILEVAWATAMKESHGFSRLVPTVVMLVTMAGSFGLLAVSMRSLPLGTAYPVWVGIGAIGAFCVGALVFGEVLTPLRVAAALMILGGVVLMKLA</sequence>
<name>A0A562TIR0_9HYPH</name>
<keyword evidence="4 9" id="KW-0812">Transmembrane</keyword>
<dbReference type="AlphaFoldDB" id="A0A562TIR0"/>
<dbReference type="SUPFAM" id="SSF103481">
    <property type="entry name" value="Multidrug resistance efflux transporter EmrE"/>
    <property type="match status" value="1"/>
</dbReference>
<evidence type="ECO:0000256" key="5">
    <source>
        <dbReference type="ARBA" id="ARBA00022989"/>
    </source>
</evidence>
<keyword evidence="12" id="KW-1185">Reference proteome</keyword>
<keyword evidence="3" id="KW-1003">Cell membrane</keyword>
<dbReference type="Gene3D" id="1.10.3730.20">
    <property type="match status" value="1"/>
</dbReference>
<accession>A0A562TIR0</accession>
<comment type="caution">
    <text evidence="11">The sequence shown here is derived from an EMBL/GenBank/DDBJ whole genome shotgun (WGS) entry which is preliminary data.</text>
</comment>
<reference evidence="11 12" key="1">
    <citation type="submission" date="2019-07" db="EMBL/GenBank/DDBJ databases">
        <title>Genomic Encyclopedia of Archaeal and Bacterial Type Strains, Phase II (KMG-II): from individual species to whole genera.</title>
        <authorList>
            <person name="Goeker M."/>
        </authorList>
    </citation>
    <scope>NUCLEOTIDE SEQUENCE [LARGE SCALE GENOMIC DNA]</scope>
    <source>
        <strain evidence="11 12">ATCC BAA-252</strain>
    </source>
</reference>
<dbReference type="Pfam" id="PF00893">
    <property type="entry name" value="Multi_Drug_Res"/>
    <property type="match status" value="1"/>
</dbReference>
<comment type="similarity">
    <text evidence="7">Belongs to the drug/metabolite transporter (DMT) superfamily. Small multidrug resistance (SMR) (TC 2.A.7.1) family. Gdx/SugE subfamily.</text>
</comment>
<dbReference type="GO" id="GO:1990961">
    <property type="term" value="P:xenobiotic detoxification by transmembrane export across the plasma membrane"/>
    <property type="evidence" value="ECO:0007669"/>
    <property type="project" value="UniProtKB-ARBA"/>
</dbReference>
<evidence type="ECO:0000256" key="4">
    <source>
        <dbReference type="ARBA" id="ARBA00022692"/>
    </source>
</evidence>
<evidence type="ECO:0000256" key="7">
    <source>
        <dbReference type="ARBA" id="ARBA00038151"/>
    </source>
</evidence>
<feature type="transmembrane region" description="Helical" evidence="10">
    <location>
        <begin position="58"/>
        <end position="77"/>
    </location>
</feature>
<evidence type="ECO:0000256" key="3">
    <source>
        <dbReference type="ARBA" id="ARBA00022475"/>
    </source>
</evidence>
<keyword evidence="2" id="KW-0813">Transport</keyword>
<evidence type="ECO:0000256" key="9">
    <source>
        <dbReference type="RuleBase" id="RU003942"/>
    </source>
</evidence>
<evidence type="ECO:0000256" key="6">
    <source>
        <dbReference type="ARBA" id="ARBA00023136"/>
    </source>
</evidence>
<dbReference type="InterPro" id="IPR037185">
    <property type="entry name" value="EmrE-like"/>
</dbReference>
<feature type="transmembrane region" description="Helical" evidence="10">
    <location>
        <begin position="117"/>
        <end position="137"/>
    </location>
</feature>
<gene>
    <name evidence="11" type="ORF">JM93_00355</name>
</gene>
<evidence type="ECO:0000256" key="8">
    <source>
        <dbReference type="ARBA" id="ARBA00039168"/>
    </source>
</evidence>
<dbReference type="FunFam" id="1.10.3730.20:FF:000001">
    <property type="entry name" value="Quaternary ammonium compound resistance transporter SugE"/>
    <property type="match status" value="1"/>
</dbReference>
<dbReference type="GO" id="GO:0005886">
    <property type="term" value="C:plasma membrane"/>
    <property type="evidence" value="ECO:0007669"/>
    <property type="project" value="UniProtKB-SubCell"/>
</dbReference>
<evidence type="ECO:0000256" key="10">
    <source>
        <dbReference type="SAM" id="Phobius"/>
    </source>
</evidence>
<dbReference type="GO" id="GO:0022857">
    <property type="term" value="F:transmembrane transporter activity"/>
    <property type="evidence" value="ECO:0007669"/>
    <property type="project" value="InterPro"/>
</dbReference>
<evidence type="ECO:0000256" key="2">
    <source>
        <dbReference type="ARBA" id="ARBA00022448"/>
    </source>
</evidence>
<protein>
    <recommendedName>
        <fullName evidence="8">Guanidinium exporter</fullName>
    </recommendedName>
</protein>
<evidence type="ECO:0000256" key="1">
    <source>
        <dbReference type="ARBA" id="ARBA00004651"/>
    </source>
</evidence>
<dbReference type="Proteomes" id="UP000320593">
    <property type="component" value="Unassembled WGS sequence"/>
</dbReference>
<dbReference type="PANTHER" id="PTHR30561">
    <property type="entry name" value="SMR FAMILY PROTON-DEPENDENT DRUG EFFLUX TRANSPORTER SUGE"/>
    <property type="match status" value="1"/>
</dbReference>
<feature type="transmembrane region" description="Helical" evidence="10">
    <location>
        <begin position="143"/>
        <end position="160"/>
    </location>
</feature>
<dbReference type="InterPro" id="IPR045324">
    <property type="entry name" value="Small_multidrug_res"/>
</dbReference>
<dbReference type="EMBL" id="VLLF01000001">
    <property type="protein sequence ID" value="TWI92806.1"/>
    <property type="molecule type" value="Genomic_DNA"/>
</dbReference>
<evidence type="ECO:0000313" key="12">
    <source>
        <dbReference type="Proteomes" id="UP000320593"/>
    </source>
</evidence>
<dbReference type="InterPro" id="IPR000390">
    <property type="entry name" value="Small_drug/metabolite_transptr"/>
</dbReference>
<comment type="subcellular location">
    <subcellularLocation>
        <location evidence="1 9">Cell membrane</location>
        <topology evidence="1 9">Multi-pass membrane protein</topology>
    </subcellularLocation>
</comment>
<evidence type="ECO:0000313" key="11">
    <source>
        <dbReference type="EMBL" id="TWI92806.1"/>
    </source>
</evidence>
<feature type="transmembrane region" description="Helical" evidence="10">
    <location>
        <begin position="83"/>
        <end position="105"/>
    </location>
</feature>
<keyword evidence="5 10" id="KW-1133">Transmembrane helix</keyword>